<proteinExistence type="predicted"/>
<dbReference type="Proteomes" id="UP001341281">
    <property type="component" value="Chromosome 01"/>
</dbReference>
<name>A0AAQ3PS49_PASNO</name>
<dbReference type="EMBL" id="CP144745">
    <property type="protein sequence ID" value="WVZ52903.1"/>
    <property type="molecule type" value="Genomic_DNA"/>
</dbReference>
<dbReference type="AlphaFoldDB" id="A0AAQ3PS49"/>
<feature type="region of interest" description="Disordered" evidence="1">
    <location>
        <begin position="56"/>
        <end position="91"/>
    </location>
</feature>
<keyword evidence="3" id="KW-1185">Reference proteome</keyword>
<accession>A0AAQ3PS49</accession>
<reference evidence="2 3" key="1">
    <citation type="submission" date="2024-02" db="EMBL/GenBank/DDBJ databases">
        <title>High-quality chromosome-scale genome assembly of Pensacola bahiagrass (Paspalum notatum Flugge var. saurae).</title>
        <authorList>
            <person name="Vega J.M."/>
            <person name="Podio M."/>
            <person name="Orjuela J."/>
            <person name="Siena L.A."/>
            <person name="Pessino S.C."/>
            <person name="Combes M.C."/>
            <person name="Mariac C."/>
            <person name="Albertini E."/>
            <person name="Pupilli F."/>
            <person name="Ortiz J.P.A."/>
            <person name="Leblanc O."/>
        </authorList>
    </citation>
    <scope>NUCLEOTIDE SEQUENCE [LARGE SCALE GENOMIC DNA]</scope>
    <source>
        <strain evidence="2">R1</strain>
        <tissue evidence="2">Leaf</tissue>
    </source>
</reference>
<evidence type="ECO:0000313" key="2">
    <source>
        <dbReference type="EMBL" id="WVZ52903.1"/>
    </source>
</evidence>
<sequence length="131" mass="14591">MRCPRPNIEDLELRALDLVPACPFHRISSPYATASSATKVPPCDSVPLLKIATEKKDQPPEIEHGVGSPHKIDAASDLHHSTRGDQLDREHVWTSTTKSGYEDARVGYFLQQHIDIDLGLFFSSWPFLPAC</sequence>
<organism evidence="2 3">
    <name type="scientific">Paspalum notatum var. saurae</name>
    <dbReference type="NCBI Taxonomy" id="547442"/>
    <lineage>
        <taxon>Eukaryota</taxon>
        <taxon>Viridiplantae</taxon>
        <taxon>Streptophyta</taxon>
        <taxon>Embryophyta</taxon>
        <taxon>Tracheophyta</taxon>
        <taxon>Spermatophyta</taxon>
        <taxon>Magnoliopsida</taxon>
        <taxon>Liliopsida</taxon>
        <taxon>Poales</taxon>
        <taxon>Poaceae</taxon>
        <taxon>PACMAD clade</taxon>
        <taxon>Panicoideae</taxon>
        <taxon>Andropogonodae</taxon>
        <taxon>Paspaleae</taxon>
        <taxon>Paspalinae</taxon>
        <taxon>Paspalum</taxon>
    </lineage>
</organism>
<evidence type="ECO:0000256" key="1">
    <source>
        <dbReference type="SAM" id="MobiDB-lite"/>
    </source>
</evidence>
<gene>
    <name evidence="2" type="ORF">U9M48_003905</name>
</gene>
<evidence type="ECO:0000313" key="3">
    <source>
        <dbReference type="Proteomes" id="UP001341281"/>
    </source>
</evidence>
<protein>
    <submittedName>
        <fullName evidence="2">Uncharacterized protein</fullName>
    </submittedName>
</protein>